<name>A0A916Z4G7_9BACT</name>
<reference evidence="3" key="2">
    <citation type="submission" date="2020-09" db="EMBL/GenBank/DDBJ databases">
        <authorList>
            <person name="Sun Q."/>
            <person name="Zhou Y."/>
        </authorList>
    </citation>
    <scope>NUCLEOTIDE SEQUENCE</scope>
    <source>
        <strain evidence="3">CGMCC 1.15958</strain>
    </source>
</reference>
<accession>A0A916Z4G7</accession>
<dbReference type="InterPro" id="IPR001466">
    <property type="entry name" value="Beta-lactam-related"/>
</dbReference>
<feature type="domain" description="Beta-lactamase-related" evidence="2">
    <location>
        <begin position="30"/>
        <end position="366"/>
    </location>
</feature>
<evidence type="ECO:0000256" key="1">
    <source>
        <dbReference type="SAM" id="SignalP"/>
    </source>
</evidence>
<proteinExistence type="predicted"/>
<protein>
    <submittedName>
        <fullName evidence="3">Penicillin-binding protein</fullName>
    </submittedName>
</protein>
<evidence type="ECO:0000313" key="3">
    <source>
        <dbReference type="EMBL" id="GGD75514.1"/>
    </source>
</evidence>
<evidence type="ECO:0000313" key="4">
    <source>
        <dbReference type="Proteomes" id="UP000609064"/>
    </source>
</evidence>
<dbReference type="SUPFAM" id="SSF56601">
    <property type="entry name" value="beta-lactamase/transpeptidase-like"/>
    <property type="match status" value="1"/>
</dbReference>
<gene>
    <name evidence="3" type="ORF">GCM10011514_44290</name>
</gene>
<dbReference type="PANTHER" id="PTHR46825:SF9">
    <property type="entry name" value="BETA-LACTAMASE-RELATED DOMAIN-CONTAINING PROTEIN"/>
    <property type="match status" value="1"/>
</dbReference>
<dbReference type="InterPro" id="IPR050491">
    <property type="entry name" value="AmpC-like"/>
</dbReference>
<sequence>MKKLILLLLLSLNLFAQSTEDKIKALIPELDAKFQDFKVKSHLSSVAYALVLDGKIIYQSNSGIVNYKTNKTADNQSVYRIASMSKSFASVAILQLRDAGKIKLDDPVWKYIPELKGQKYSPDSPEITVRHLLSHAAGFPEDNPWGDRQLGISEATMLKMFKKGISFSNEPGVAYEYSNMGFAMLGQIIKTVSGQSYQSYIINKIWKPLGMTNTYWDYTKVPDNQLVRGYRWLREQYIEQPIEPDGAYGIMGGVLTSIEDFAKYMALHQAAYQVGSPNSSILKKSSLKEMHFPWNFNSLSNRGYTGAGEPCTNVAFYGYGLRIDKNCNQITSVGHSGGLPGFGSDWKILPNYGVGIVTFTNGTYGGAALMNNQILPFIVEKAGLKPIAFPVSPILKQRQNELVKLLPAWENAEKSGIFAENFFLDYFPDLLKAEAEGVFEKAGKIIKVHEIVAENALRGKFLMEGEKGNIEVSFTMSPENPPLIQAYSIRLK</sequence>
<comment type="caution">
    <text evidence="3">The sequence shown here is derived from an EMBL/GenBank/DDBJ whole genome shotgun (WGS) entry which is preliminary data.</text>
</comment>
<dbReference type="EMBL" id="BMKK01000011">
    <property type="protein sequence ID" value="GGD75514.1"/>
    <property type="molecule type" value="Genomic_DNA"/>
</dbReference>
<dbReference type="AlphaFoldDB" id="A0A916Z4G7"/>
<evidence type="ECO:0000259" key="2">
    <source>
        <dbReference type="Pfam" id="PF00144"/>
    </source>
</evidence>
<dbReference type="RefSeq" id="WP_188769535.1">
    <property type="nucleotide sequence ID" value="NZ_BMKK01000011.1"/>
</dbReference>
<feature type="chain" id="PRO_5037736462" evidence="1">
    <location>
        <begin position="17"/>
        <end position="492"/>
    </location>
</feature>
<keyword evidence="4" id="KW-1185">Reference proteome</keyword>
<dbReference type="Gene3D" id="3.40.710.10">
    <property type="entry name" value="DD-peptidase/beta-lactamase superfamily"/>
    <property type="match status" value="1"/>
</dbReference>
<keyword evidence="1" id="KW-0732">Signal</keyword>
<reference evidence="3" key="1">
    <citation type="journal article" date="2014" name="Int. J. Syst. Evol. Microbiol.">
        <title>Complete genome sequence of Corynebacterium casei LMG S-19264T (=DSM 44701T), isolated from a smear-ripened cheese.</title>
        <authorList>
            <consortium name="US DOE Joint Genome Institute (JGI-PGF)"/>
            <person name="Walter F."/>
            <person name="Albersmeier A."/>
            <person name="Kalinowski J."/>
            <person name="Ruckert C."/>
        </authorList>
    </citation>
    <scope>NUCLEOTIDE SEQUENCE</scope>
    <source>
        <strain evidence="3">CGMCC 1.15958</strain>
    </source>
</reference>
<feature type="signal peptide" evidence="1">
    <location>
        <begin position="1"/>
        <end position="16"/>
    </location>
</feature>
<dbReference type="Pfam" id="PF00144">
    <property type="entry name" value="Beta-lactamase"/>
    <property type="match status" value="1"/>
</dbReference>
<dbReference type="PANTHER" id="PTHR46825">
    <property type="entry name" value="D-ALANYL-D-ALANINE-CARBOXYPEPTIDASE/ENDOPEPTIDASE AMPH"/>
    <property type="match status" value="1"/>
</dbReference>
<dbReference type="Proteomes" id="UP000609064">
    <property type="component" value="Unassembled WGS sequence"/>
</dbReference>
<organism evidence="3 4">
    <name type="scientific">Emticicia aquatilis</name>
    <dbReference type="NCBI Taxonomy" id="1537369"/>
    <lineage>
        <taxon>Bacteria</taxon>
        <taxon>Pseudomonadati</taxon>
        <taxon>Bacteroidota</taxon>
        <taxon>Cytophagia</taxon>
        <taxon>Cytophagales</taxon>
        <taxon>Leadbetterellaceae</taxon>
        <taxon>Emticicia</taxon>
    </lineage>
</organism>
<dbReference type="InterPro" id="IPR012338">
    <property type="entry name" value="Beta-lactam/transpept-like"/>
</dbReference>